<keyword evidence="4" id="KW-0804">Transcription</keyword>
<evidence type="ECO:0000313" key="8">
    <source>
        <dbReference type="Proteomes" id="UP001232063"/>
    </source>
</evidence>
<dbReference type="Gene3D" id="1.10.10.10">
    <property type="entry name" value="Winged helix-like DNA-binding domain superfamily/Winged helix DNA-binding domain"/>
    <property type="match status" value="1"/>
</dbReference>
<organism evidence="7 8">
    <name type="scientific">Xanthocytophaga agilis</name>
    <dbReference type="NCBI Taxonomy" id="3048010"/>
    <lineage>
        <taxon>Bacteria</taxon>
        <taxon>Pseudomonadati</taxon>
        <taxon>Bacteroidota</taxon>
        <taxon>Cytophagia</taxon>
        <taxon>Cytophagales</taxon>
        <taxon>Rhodocytophagaceae</taxon>
        <taxon>Xanthocytophaga</taxon>
    </lineage>
</organism>
<evidence type="ECO:0000313" key="7">
    <source>
        <dbReference type="EMBL" id="MDJ1500636.1"/>
    </source>
</evidence>
<dbReference type="InterPro" id="IPR036388">
    <property type="entry name" value="WH-like_DNA-bd_sf"/>
</dbReference>
<evidence type="ECO:0000259" key="6">
    <source>
        <dbReference type="PROSITE" id="PS50931"/>
    </source>
</evidence>
<accession>A0AAE3QYV1</accession>
<dbReference type="InterPro" id="IPR050950">
    <property type="entry name" value="HTH-type_LysR_regulators"/>
</dbReference>
<keyword evidence="5" id="KW-0175">Coiled coil</keyword>
<proteinExistence type="inferred from homology"/>
<sequence length="311" mass="36030">MTTIQLEYIVAVDSYRHFSLAAEHCCVTQPTLSMQIQKLEEELNVKIFDRSKQPVVPTEVGMEIIEQARTVLKEAEKIKEIIQDKRNEISGELRLGVIPTLAPYLLPLFLQKFVERYPQVKLKIAEFTTEVLIEKLKSNQIDVGLLVTPLPDNNLFTQHLFYEEFVVYLSKSNELMKKNYVLARDIDVRQLWLLEEGHCIRSQIMNLCELKHRYQDSTTFEYEVGSIETLKKMVELNDGITILPELSLQDLNSDQIVRVRRFESPAPVREVSLATHRNYVKKRMIDALKTEILEAIPVAMQAQGEREVVKV</sequence>
<dbReference type="InterPro" id="IPR000847">
    <property type="entry name" value="LysR_HTH_N"/>
</dbReference>
<dbReference type="InterPro" id="IPR036390">
    <property type="entry name" value="WH_DNA-bd_sf"/>
</dbReference>
<comment type="similarity">
    <text evidence="1">Belongs to the LysR transcriptional regulatory family.</text>
</comment>
<evidence type="ECO:0000256" key="3">
    <source>
        <dbReference type="ARBA" id="ARBA00023125"/>
    </source>
</evidence>
<protein>
    <submittedName>
        <fullName evidence="7">LysR substrate-binding domain-containing protein</fullName>
    </submittedName>
</protein>
<name>A0AAE3QYV1_9BACT</name>
<feature type="coiled-coil region" evidence="5">
    <location>
        <begin position="65"/>
        <end position="92"/>
    </location>
</feature>
<dbReference type="SUPFAM" id="SSF46785">
    <property type="entry name" value="Winged helix' DNA-binding domain"/>
    <property type="match status" value="1"/>
</dbReference>
<dbReference type="FunFam" id="1.10.10.10:FF:000001">
    <property type="entry name" value="LysR family transcriptional regulator"/>
    <property type="match status" value="1"/>
</dbReference>
<dbReference type="GO" id="GO:0003700">
    <property type="term" value="F:DNA-binding transcription factor activity"/>
    <property type="evidence" value="ECO:0007669"/>
    <property type="project" value="InterPro"/>
</dbReference>
<dbReference type="PROSITE" id="PS50931">
    <property type="entry name" value="HTH_LYSR"/>
    <property type="match status" value="1"/>
</dbReference>
<dbReference type="GO" id="GO:0005829">
    <property type="term" value="C:cytosol"/>
    <property type="evidence" value="ECO:0007669"/>
    <property type="project" value="TreeGrafter"/>
</dbReference>
<dbReference type="RefSeq" id="WP_314510158.1">
    <property type="nucleotide sequence ID" value="NZ_JASJOU010000002.1"/>
</dbReference>
<keyword evidence="2" id="KW-0805">Transcription regulation</keyword>
<keyword evidence="8" id="KW-1185">Reference proteome</keyword>
<evidence type="ECO:0000256" key="5">
    <source>
        <dbReference type="SAM" id="Coils"/>
    </source>
</evidence>
<dbReference type="EMBL" id="JASJOU010000002">
    <property type="protein sequence ID" value="MDJ1500636.1"/>
    <property type="molecule type" value="Genomic_DNA"/>
</dbReference>
<dbReference type="InterPro" id="IPR005119">
    <property type="entry name" value="LysR_subst-bd"/>
</dbReference>
<gene>
    <name evidence="7" type="ORF">QNI22_08265</name>
</gene>
<dbReference type="Pfam" id="PF00126">
    <property type="entry name" value="HTH_1"/>
    <property type="match status" value="1"/>
</dbReference>
<dbReference type="CDD" id="cd08411">
    <property type="entry name" value="PBP2_OxyR"/>
    <property type="match status" value="1"/>
</dbReference>
<dbReference type="GO" id="GO:0003677">
    <property type="term" value="F:DNA binding"/>
    <property type="evidence" value="ECO:0007669"/>
    <property type="project" value="UniProtKB-KW"/>
</dbReference>
<evidence type="ECO:0000256" key="2">
    <source>
        <dbReference type="ARBA" id="ARBA00023015"/>
    </source>
</evidence>
<dbReference type="Proteomes" id="UP001232063">
    <property type="component" value="Unassembled WGS sequence"/>
</dbReference>
<dbReference type="Gene3D" id="3.40.190.10">
    <property type="entry name" value="Periplasmic binding protein-like II"/>
    <property type="match status" value="2"/>
</dbReference>
<reference evidence="7" key="1">
    <citation type="submission" date="2023-05" db="EMBL/GenBank/DDBJ databases">
        <authorList>
            <person name="Zhang X."/>
        </authorList>
    </citation>
    <scope>NUCLEOTIDE SEQUENCE</scope>
    <source>
        <strain evidence="7">BD1B2-1</strain>
    </source>
</reference>
<keyword evidence="3" id="KW-0238">DNA-binding</keyword>
<evidence type="ECO:0000256" key="4">
    <source>
        <dbReference type="ARBA" id="ARBA00023163"/>
    </source>
</evidence>
<feature type="domain" description="HTH lysR-type" evidence="6">
    <location>
        <begin position="1"/>
        <end position="58"/>
    </location>
</feature>
<dbReference type="AlphaFoldDB" id="A0AAE3QYV1"/>
<dbReference type="PRINTS" id="PR00039">
    <property type="entry name" value="HTHLYSR"/>
</dbReference>
<dbReference type="SUPFAM" id="SSF53850">
    <property type="entry name" value="Periplasmic binding protein-like II"/>
    <property type="match status" value="1"/>
</dbReference>
<evidence type="ECO:0000256" key="1">
    <source>
        <dbReference type="ARBA" id="ARBA00009437"/>
    </source>
</evidence>
<dbReference type="Pfam" id="PF03466">
    <property type="entry name" value="LysR_substrate"/>
    <property type="match status" value="1"/>
</dbReference>
<dbReference type="PANTHER" id="PTHR30419:SF29">
    <property type="entry name" value="LYSR-FAMILY TRANSCRIPTIONAL REGULATOR"/>
    <property type="match status" value="1"/>
</dbReference>
<comment type="caution">
    <text evidence="7">The sequence shown here is derived from an EMBL/GenBank/DDBJ whole genome shotgun (WGS) entry which is preliminary data.</text>
</comment>
<dbReference type="PANTHER" id="PTHR30419">
    <property type="entry name" value="HTH-TYPE TRANSCRIPTIONAL REGULATOR YBHD"/>
    <property type="match status" value="1"/>
</dbReference>